<feature type="transmembrane region" description="Helical" evidence="1">
    <location>
        <begin position="150"/>
        <end position="172"/>
    </location>
</feature>
<evidence type="ECO:0000256" key="1">
    <source>
        <dbReference type="SAM" id="Phobius"/>
    </source>
</evidence>
<accession>A0AAN0NM43</accession>
<keyword evidence="1" id="KW-0812">Transmembrane</keyword>
<sequence length="173" mass="18517">MTLTIPANDFGQIRVFEMRDQPSDAILSKSSDGLLQLFGTDALDPTYVDIIKIADLSSMQLTDYITQGYDMEPAPHDVQAVNGIEGYAILVMSSATRGQEVSLTLPASVRHVTTYVPEAQITVVEPLRSDAADGVIADPPAKPAKSDARVGGMVATLALIVLFLLVALMIWVA</sequence>
<dbReference type="RefSeq" id="WP_373635760.1">
    <property type="nucleotide sequence ID" value="NZ_CP151767.2"/>
</dbReference>
<dbReference type="EMBL" id="CP151767">
    <property type="protein sequence ID" value="WZU68774.2"/>
    <property type="molecule type" value="Genomic_DNA"/>
</dbReference>
<keyword evidence="3" id="KW-1185">Reference proteome</keyword>
<protein>
    <recommendedName>
        <fullName evidence="4">Aspartate carbamoyltransferase catalytic subunit</fullName>
    </recommendedName>
</protein>
<dbReference type="KEGG" id="yrh:AABB31_07835"/>
<evidence type="ECO:0008006" key="4">
    <source>
        <dbReference type="Google" id="ProtNLM"/>
    </source>
</evidence>
<gene>
    <name evidence="2" type="ORF">AABB31_07835</name>
</gene>
<evidence type="ECO:0000313" key="2">
    <source>
        <dbReference type="EMBL" id="WZU68774.2"/>
    </source>
</evidence>
<name>A0AAN0NM43_9RHOB</name>
<dbReference type="AlphaFoldDB" id="A0AAN0NM43"/>
<keyword evidence="1" id="KW-1133">Transmembrane helix</keyword>
<dbReference type="Proteomes" id="UP001470809">
    <property type="component" value="Chromosome"/>
</dbReference>
<keyword evidence="1" id="KW-0472">Membrane</keyword>
<organism evidence="2 3">
    <name type="scientific">Yoonia rhodophyticola</name>
    <dbReference type="NCBI Taxonomy" id="3137370"/>
    <lineage>
        <taxon>Bacteria</taxon>
        <taxon>Pseudomonadati</taxon>
        <taxon>Pseudomonadota</taxon>
        <taxon>Alphaproteobacteria</taxon>
        <taxon>Rhodobacterales</taxon>
        <taxon>Paracoccaceae</taxon>
        <taxon>Yoonia</taxon>
    </lineage>
</organism>
<proteinExistence type="predicted"/>
<reference evidence="3" key="1">
    <citation type="submission" date="2024-04" db="EMBL/GenBank/DDBJ databases">
        <title>Phylogenomic analyses of a clade within the roseobacter group suggest taxonomic reassignments of species of the genera Aestuariivita, Citreicella, Loktanella, Nautella, Pelagibaca, Ruegeria, Thalassobius, Thiobacimonas and Tropicibacter, and the proposal o.</title>
        <authorList>
            <person name="Jeon C.O."/>
        </authorList>
    </citation>
    <scope>NUCLEOTIDE SEQUENCE [LARGE SCALE GENOMIC DNA]</scope>
    <source>
        <strain evidence="3">SS1-5</strain>
    </source>
</reference>
<evidence type="ECO:0000313" key="3">
    <source>
        <dbReference type="Proteomes" id="UP001470809"/>
    </source>
</evidence>
<reference evidence="2 3" key="2">
    <citation type="submission" date="2024-08" db="EMBL/GenBank/DDBJ databases">
        <title>Phylogenomic analyses of a clade within the roseobacter group suggest taxonomic reassignments of species of the genera Aestuariivita, Citreicella, Loktanella, Nautella, Pelagibaca, Ruegeria, Thalassobius, Thiobacimonas and Tropicibacter, and the proposal o.</title>
        <authorList>
            <person name="Jeon C.O."/>
        </authorList>
    </citation>
    <scope>NUCLEOTIDE SEQUENCE [LARGE SCALE GENOMIC DNA]</scope>
    <source>
        <strain evidence="2 3">SS1-5</strain>
    </source>
</reference>